<dbReference type="Proteomes" id="UP000037122">
    <property type="component" value="Unassembled WGS sequence"/>
</dbReference>
<dbReference type="VEuPathDB" id="FungiDB:CJI97_003279"/>
<dbReference type="VEuPathDB" id="FungiDB:QG37_02102"/>
<comment type="caution">
    <text evidence="1">The sequence shown here is derived from an EMBL/GenBank/DDBJ whole genome shotgun (WGS) entry which is preliminary data.</text>
</comment>
<dbReference type="EMBL" id="LGST01000016">
    <property type="protein sequence ID" value="KNE01212.1"/>
    <property type="molecule type" value="Genomic_DNA"/>
</dbReference>
<protein>
    <submittedName>
        <fullName evidence="1">Uncharacterized protein</fullName>
    </submittedName>
</protein>
<dbReference type="VEuPathDB" id="FungiDB:CJI96_0001741"/>
<evidence type="ECO:0000313" key="2">
    <source>
        <dbReference type="Proteomes" id="UP000037122"/>
    </source>
</evidence>
<gene>
    <name evidence="1" type="ORF">QG37_02102</name>
</gene>
<dbReference type="AlphaFoldDB" id="A0A0L0P4A9"/>
<organism evidence="1 2">
    <name type="scientific">Candidozyma auris</name>
    <name type="common">Yeast</name>
    <name type="synonym">Candida auris</name>
    <dbReference type="NCBI Taxonomy" id="498019"/>
    <lineage>
        <taxon>Eukaryota</taxon>
        <taxon>Fungi</taxon>
        <taxon>Dikarya</taxon>
        <taxon>Ascomycota</taxon>
        <taxon>Saccharomycotina</taxon>
        <taxon>Pichiomycetes</taxon>
        <taxon>Metschnikowiaceae</taxon>
        <taxon>Candidozyma</taxon>
    </lineage>
</organism>
<name>A0A0L0P4A9_CANAR</name>
<dbReference type="VEuPathDB" id="FungiDB:CJJ09_000900"/>
<sequence length="472" mass="53996">MLSLPRIKVPKPVHLNFKSFIRLSSILHSLKDGSTVSAHEIDKFFTANNPTSEHLSLVHEIVKDHKVAPNTINQLLKYSLPEDFSLYHTLKRANPSHVWDNEALKALIMSNPGRVDSLWTLLERYGEAADENVHLAVIEKLLEGENSEIKEDMIEITHERLDRAIDLLNRVNKDVSHLRHWDSLLAKCIQLGCLDKLDKVEAHLFVEYINEQLSNTEEQNYLALANIVLEKNPKSLTKANIAKMLSLAAKKPDTVDALRELVDFVELEGLDCDKNDPEALLVRLQLIPAYGIALGDFNKVLEKFHKYLTHEKFGIELVQAKVVQVFSYQAFKRGDKTLLNIAETLVNPEEIQVKTLAQLILARAKFDSEKSLKLYNDYIQKVSKDVNEVTKRSPTGILTEALMVASLYDNDREFAQLLYEKAIQNKMLIDEAEIALIKKVFKKYGESFQENDTWKQARPRFTEVVLEMIKSE</sequence>
<reference evidence="2" key="1">
    <citation type="journal article" date="2015" name="BMC Genomics">
        <title>Draft genome of a commonly misdiagnosed multidrug resistant pathogen Candida auris.</title>
        <authorList>
            <person name="Chatterjee S."/>
            <person name="Alampalli S.V."/>
            <person name="Nageshan R.K."/>
            <person name="Chettiar S.T."/>
            <person name="Joshi S."/>
            <person name="Tatu U.S."/>
        </authorList>
    </citation>
    <scope>NUCLEOTIDE SEQUENCE [LARGE SCALE GENOMIC DNA]</scope>
    <source>
        <strain evidence="2">6684</strain>
    </source>
</reference>
<dbReference type="VEuPathDB" id="FungiDB:CJJ07_001250"/>
<evidence type="ECO:0000313" key="1">
    <source>
        <dbReference type="EMBL" id="KNE01212.1"/>
    </source>
</evidence>
<proteinExistence type="predicted"/>
<accession>A0A0L0P4A9</accession>
<dbReference type="VEuPathDB" id="FungiDB:B9J08_003204"/>